<dbReference type="EMBL" id="JH767139">
    <property type="protein sequence ID" value="EQC39284.1"/>
    <property type="molecule type" value="Genomic_DNA"/>
</dbReference>
<dbReference type="OMA" id="HCIATLV"/>
<name>T0QMF5_SAPDV</name>
<dbReference type="Pfam" id="PF14995">
    <property type="entry name" value="TMEM107"/>
    <property type="match status" value="1"/>
</dbReference>
<keyword evidence="1" id="KW-0812">Transmembrane</keyword>
<dbReference type="InParanoid" id="T0QMF5"/>
<evidence type="ECO:0000256" key="1">
    <source>
        <dbReference type="SAM" id="Phobius"/>
    </source>
</evidence>
<feature type="transmembrane region" description="Helical" evidence="1">
    <location>
        <begin position="111"/>
        <end position="129"/>
    </location>
</feature>
<keyword evidence="3" id="KW-1185">Reference proteome</keyword>
<sequence length="158" mass="17014">MARLCIAAAQFVATNLHCIATLVVAVRPSTPLTEALMTLALIGFGLELSLLASGRSCLYPGLSLLGAVVHAIGSIVMFFYIRDGWAEAALPLIVVPCRCVECLTTSNVNGILLRRVSVCPGLLGTAILLRHFGRELRDYAQKARAALAACLQRQLRFY</sequence>
<reference evidence="2 3" key="1">
    <citation type="submission" date="2012-04" db="EMBL/GenBank/DDBJ databases">
        <title>The Genome Sequence of Saprolegnia declina VS20.</title>
        <authorList>
            <consortium name="The Broad Institute Genome Sequencing Platform"/>
            <person name="Russ C."/>
            <person name="Nusbaum C."/>
            <person name="Tyler B."/>
            <person name="van West P."/>
            <person name="Dieguez-Uribeondo J."/>
            <person name="de Bruijn I."/>
            <person name="Tripathy S."/>
            <person name="Jiang R."/>
            <person name="Young S.K."/>
            <person name="Zeng Q."/>
            <person name="Gargeya S."/>
            <person name="Fitzgerald M."/>
            <person name="Haas B."/>
            <person name="Abouelleil A."/>
            <person name="Alvarado L."/>
            <person name="Arachchi H.M."/>
            <person name="Berlin A."/>
            <person name="Chapman S.B."/>
            <person name="Goldberg J."/>
            <person name="Griggs A."/>
            <person name="Gujja S."/>
            <person name="Hansen M."/>
            <person name="Howarth C."/>
            <person name="Imamovic A."/>
            <person name="Larimer J."/>
            <person name="McCowen C."/>
            <person name="Montmayeur A."/>
            <person name="Murphy C."/>
            <person name="Neiman D."/>
            <person name="Pearson M."/>
            <person name="Priest M."/>
            <person name="Roberts A."/>
            <person name="Saif S."/>
            <person name="Shea T."/>
            <person name="Sisk P."/>
            <person name="Sykes S."/>
            <person name="Wortman J."/>
            <person name="Nusbaum C."/>
            <person name="Birren B."/>
        </authorList>
    </citation>
    <scope>NUCLEOTIDE SEQUENCE [LARGE SCALE GENOMIC DNA]</scope>
    <source>
        <strain evidence="2 3">VS20</strain>
    </source>
</reference>
<dbReference type="AlphaFoldDB" id="T0QMF5"/>
<organism evidence="2 3">
    <name type="scientific">Saprolegnia diclina (strain VS20)</name>
    <dbReference type="NCBI Taxonomy" id="1156394"/>
    <lineage>
        <taxon>Eukaryota</taxon>
        <taxon>Sar</taxon>
        <taxon>Stramenopiles</taxon>
        <taxon>Oomycota</taxon>
        <taxon>Saprolegniomycetes</taxon>
        <taxon>Saprolegniales</taxon>
        <taxon>Saprolegniaceae</taxon>
        <taxon>Saprolegnia</taxon>
    </lineage>
</organism>
<dbReference type="InterPro" id="IPR029248">
    <property type="entry name" value="TMEM107"/>
</dbReference>
<dbReference type="GeneID" id="19944214"/>
<keyword evidence="1" id="KW-1133">Transmembrane helix</keyword>
<proteinExistence type="predicted"/>
<dbReference type="Proteomes" id="UP000030762">
    <property type="component" value="Unassembled WGS sequence"/>
</dbReference>
<keyword evidence="1" id="KW-0472">Membrane</keyword>
<dbReference type="VEuPathDB" id="FungiDB:SDRG_03487"/>
<evidence type="ECO:0000313" key="2">
    <source>
        <dbReference type="EMBL" id="EQC39284.1"/>
    </source>
</evidence>
<feature type="transmembrane region" description="Helical" evidence="1">
    <location>
        <begin position="35"/>
        <end position="54"/>
    </location>
</feature>
<gene>
    <name evidence="2" type="ORF">SDRG_03487</name>
</gene>
<dbReference type="OrthoDB" id="10345864at2759"/>
<protein>
    <submittedName>
        <fullName evidence="2">Uncharacterized protein</fullName>
    </submittedName>
</protein>
<evidence type="ECO:0000313" key="3">
    <source>
        <dbReference type="Proteomes" id="UP000030762"/>
    </source>
</evidence>
<accession>T0QMF5</accession>
<dbReference type="RefSeq" id="XP_008607345.1">
    <property type="nucleotide sequence ID" value="XM_008609123.1"/>
</dbReference>
<feature type="transmembrane region" description="Helical" evidence="1">
    <location>
        <begin position="61"/>
        <end position="81"/>
    </location>
</feature>